<dbReference type="OrthoDB" id="3509362at2759"/>
<keyword evidence="4" id="KW-1185">Reference proteome</keyword>
<dbReference type="PANTHER" id="PTHR10108">
    <property type="entry name" value="SAM-DEPENDENT METHYLTRANSFERASE"/>
    <property type="match status" value="1"/>
</dbReference>
<keyword evidence="1 2" id="KW-0489">Methyltransferase</keyword>
<dbReference type="GO" id="GO:0032259">
    <property type="term" value="P:methylation"/>
    <property type="evidence" value="ECO:0007669"/>
    <property type="project" value="UniProtKB-KW"/>
</dbReference>
<dbReference type="Gene3D" id="3.40.50.720">
    <property type="entry name" value="NAD(P)-binding Rossmann-like Domain"/>
    <property type="match status" value="1"/>
</dbReference>
<proteinExistence type="inferred from homology"/>
<keyword evidence="2" id="KW-0812">Transmembrane</keyword>
<comment type="caution">
    <text evidence="3">The sequence shown here is derived from an EMBL/GenBank/DDBJ whole genome shotgun (WGS) entry which is preliminary data.</text>
</comment>
<dbReference type="AlphaFoldDB" id="A0A835ID41"/>
<dbReference type="PANTHER" id="PTHR10108:SF1120">
    <property type="entry name" value="METHYLTRANSFERASE PMT8-RELATED"/>
    <property type="match status" value="1"/>
</dbReference>
<gene>
    <name evidence="3" type="ORF">IFM89_026466</name>
</gene>
<evidence type="ECO:0000256" key="2">
    <source>
        <dbReference type="RuleBase" id="RU366043"/>
    </source>
</evidence>
<evidence type="ECO:0000313" key="4">
    <source>
        <dbReference type="Proteomes" id="UP000631114"/>
    </source>
</evidence>
<accession>A0A835ID41</accession>
<protein>
    <recommendedName>
        <fullName evidence="2">Methyltransferase</fullName>
        <ecNumber evidence="2">2.1.1.-</ecNumber>
    </recommendedName>
</protein>
<comment type="subcellular location">
    <subcellularLocation>
        <location evidence="2">Membrane</location>
        <topology evidence="2">Single-pass type II membrane protein</topology>
    </subcellularLocation>
</comment>
<keyword evidence="2" id="KW-0735">Signal-anchor</keyword>
<reference evidence="3 4" key="1">
    <citation type="submission" date="2020-10" db="EMBL/GenBank/DDBJ databases">
        <title>The Coptis chinensis genome and diversification of protoberbering-type alkaloids.</title>
        <authorList>
            <person name="Wang B."/>
            <person name="Shu S."/>
            <person name="Song C."/>
            <person name="Liu Y."/>
        </authorList>
    </citation>
    <scope>NUCLEOTIDE SEQUENCE [LARGE SCALE GENOMIC DNA]</scope>
    <source>
        <strain evidence="3">HL-2020</strain>
        <tissue evidence="3">Leaf</tissue>
    </source>
</reference>
<dbReference type="Proteomes" id="UP000631114">
    <property type="component" value="Unassembled WGS sequence"/>
</dbReference>
<dbReference type="InterPro" id="IPR004159">
    <property type="entry name" value="Put_SAM_MeTrfase"/>
</dbReference>
<dbReference type="GO" id="GO:0008168">
    <property type="term" value="F:methyltransferase activity"/>
    <property type="evidence" value="ECO:0007669"/>
    <property type="project" value="UniProtKB-UniRule"/>
</dbReference>
<comment type="similarity">
    <text evidence="2">Belongs to the methyltransferase superfamily.</text>
</comment>
<dbReference type="EMBL" id="JADFTS010000003">
    <property type="protein sequence ID" value="KAF9615795.1"/>
    <property type="molecule type" value="Genomic_DNA"/>
</dbReference>
<evidence type="ECO:0000256" key="1">
    <source>
        <dbReference type="ARBA" id="ARBA00022603"/>
    </source>
</evidence>
<name>A0A835ID41_9MAGN</name>
<dbReference type="Gene3D" id="3.90.180.10">
    <property type="entry name" value="Medium-chain alcohol dehydrogenases, catalytic domain"/>
    <property type="match status" value="1"/>
</dbReference>
<organism evidence="3 4">
    <name type="scientific">Coptis chinensis</name>
    <dbReference type="NCBI Taxonomy" id="261450"/>
    <lineage>
        <taxon>Eukaryota</taxon>
        <taxon>Viridiplantae</taxon>
        <taxon>Streptophyta</taxon>
        <taxon>Embryophyta</taxon>
        <taxon>Tracheophyta</taxon>
        <taxon>Spermatophyta</taxon>
        <taxon>Magnoliopsida</taxon>
        <taxon>Ranunculales</taxon>
        <taxon>Ranunculaceae</taxon>
        <taxon>Coptidoideae</taxon>
        <taxon>Coptis</taxon>
    </lineage>
</organism>
<evidence type="ECO:0000313" key="3">
    <source>
        <dbReference type="EMBL" id="KAF9615795.1"/>
    </source>
</evidence>
<keyword evidence="2" id="KW-0325">Glycoprotein</keyword>
<keyword evidence="2" id="KW-0808">Transferase</keyword>
<sequence length="219" mass="25696">MNRTTNSSTAMNRKQVCDDQHSELILCLDKDLIYQMRLKLDLSLVEHYERHCPLPERRFNCLIPPRTGYKVPIKWPRSIDEVWKANIPHVHLAHEKSDQNWMVEKAPNDVHQNQIQFAFERGIPTYLGVLGTKRLPYSSRSFELAHCSRCRIDWLQWDDILLLELDRPSLFHYTKARDELLKAAGELFTNVASGVLRVRFNHTYPLSQAEQGHVDLENH</sequence>
<dbReference type="EC" id="2.1.1.-" evidence="2"/>
<dbReference type="GO" id="GO:0016020">
    <property type="term" value="C:membrane"/>
    <property type="evidence" value="ECO:0007669"/>
    <property type="project" value="UniProtKB-SubCell"/>
</dbReference>
<dbReference type="GO" id="GO:0005768">
    <property type="term" value="C:endosome"/>
    <property type="evidence" value="ECO:0007669"/>
    <property type="project" value="TreeGrafter"/>
</dbReference>
<dbReference type="Pfam" id="PF03141">
    <property type="entry name" value="Methyltransf_29"/>
    <property type="match status" value="2"/>
</dbReference>
<dbReference type="GO" id="GO:0005802">
    <property type="term" value="C:trans-Golgi network"/>
    <property type="evidence" value="ECO:0007669"/>
    <property type="project" value="TreeGrafter"/>
</dbReference>